<evidence type="ECO:0000313" key="6">
    <source>
        <dbReference type="EMBL" id="MBA2175759.1"/>
    </source>
</evidence>
<evidence type="ECO:0000256" key="3">
    <source>
        <dbReference type="RuleBase" id="RU003719"/>
    </source>
</evidence>
<dbReference type="SUPFAM" id="SSF51735">
    <property type="entry name" value="NAD(P)-binding Rossmann-fold domains"/>
    <property type="match status" value="1"/>
</dbReference>
<keyword evidence="7" id="KW-1185">Reference proteome</keyword>
<dbReference type="GO" id="GO:0051287">
    <property type="term" value="F:NAD binding"/>
    <property type="evidence" value="ECO:0007669"/>
    <property type="project" value="InterPro"/>
</dbReference>
<dbReference type="Gene3D" id="3.40.50.720">
    <property type="entry name" value="NAD(P)-binding Rossmann-like Domain"/>
    <property type="match status" value="2"/>
</dbReference>
<comment type="caution">
    <text evidence="6">The sequence shown here is derived from an EMBL/GenBank/DDBJ whole genome shotgun (WGS) entry which is preliminary data.</text>
</comment>
<dbReference type="InterPro" id="IPR006140">
    <property type="entry name" value="D-isomer_DH_NAD-bd"/>
</dbReference>
<dbReference type="InterPro" id="IPR036291">
    <property type="entry name" value="NAD(P)-bd_dom_sf"/>
</dbReference>
<feature type="domain" description="D-isomer specific 2-hydroxyacid dehydrogenase catalytic" evidence="4">
    <location>
        <begin position="7"/>
        <end position="320"/>
    </location>
</feature>
<dbReference type="RefSeq" id="WP_181472748.1">
    <property type="nucleotide sequence ID" value="NZ_JACEFG010000002.1"/>
</dbReference>
<organism evidence="6 7">
    <name type="scientific">Halobacillus locisalis</name>
    <dbReference type="NCBI Taxonomy" id="220753"/>
    <lineage>
        <taxon>Bacteria</taxon>
        <taxon>Bacillati</taxon>
        <taxon>Bacillota</taxon>
        <taxon>Bacilli</taxon>
        <taxon>Bacillales</taxon>
        <taxon>Bacillaceae</taxon>
        <taxon>Halobacillus</taxon>
    </lineage>
</organism>
<keyword evidence="2 3" id="KW-0560">Oxidoreductase</keyword>
<evidence type="ECO:0000259" key="5">
    <source>
        <dbReference type="Pfam" id="PF02826"/>
    </source>
</evidence>
<evidence type="ECO:0000256" key="2">
    <source>
        <dbReference type="ARBA" id="ARBA00023002"/>
    </source>
</evidence>
<dbReference type="PROSITE" id="PS00065">
    <property type="entry name" value="D_2_HYDROXYACID_DH_1"/>
    <property type="match status" value="1"/>
</dbReference>
<dbReference type="InterPro" id="IPR006139">
    <property type="entry name" value="D-isomer_2_OHA_DH_cat_dom"/>
</dbReference>
<proteinExistence type="inferred from homology"/>
<dbReference type="Pfam" id="PF02826">
    <property type="entry name" value="2-Hacid_dh_C"/>
    <property type="match status" value="1"/>
</dbReference>
<dbReference type="GO" id="GO:0005829">
    <property type="term" value="C:cytosol"/>
    <property type="evidence" value="ECO:0007669"/>
    <property type="project" value="TreeGrafter"/>
</dbReference>
<dbReference type="Pfam" id="PF00389">
    <property type="entry name" value="2-Hacid_dh"/>
    <property type="match status" value="1"/>
</dbReference>
<evidence type="ECO:0000259" key="4">
    <source>
        <dbReference type="Pfam" id="PF00389"/>
    </source>
</evidence>
<dbReference type="PANTHER" id="PTHR10996">
    <property type="entry name" value="2-HYDROXYACID DEHYDROGENASE-RELATED"/>
    <property type="match status" value="1"/>
</dbReference>
<dbReference type="AlphaFoldDB" id="A0A838CVB5"/>
<evidence type="ECO:0000256" key="1">
    <source>
        <dbReference type="ARBA" id="ARBA00005854"/>
    </source>
</evidence>
<reference evidence="6 7" key="1">
    <citation type="journal article" date="2004" name="Extremophiles">
        <title>Halobacillus locisalis sp. nov., a halophilic bacterium isolated from a marine solar saltern of the Yellow Sea in Korea.</title>
        <authorList>
            <person name="Yoon J.H."/>
            <person name="Kang K.H."/>
            <person name="Oh T.K."/>
            <person name="Park Y.H."/>
        </authorList>
    </citation>
    <scope>NUCLEOTIDE SEQUENCE [LARGE SCALE GENOMIC DNA]</scope>
    <source>
        <strain evidence="6 7">KCTC 3788</strain>
    </source>
</reference>
<dbReference type="PANTHER" id="PTHR10996:SF283">
    <property type="entry name" value="GLYOXYLATE_HYDROXYPYRUVATE REDUCTASE B"/>
    <property type="match status" value="1"/>
</dbReference>
<dbReference type="SUPFAM" id="SSF52283">
    <property type="entry name" value="Formate/glycerate dehydrogenase catalytic domain-like"/>
    <property type="match status" value="1"/>
</dbReference>
<sequence length="323" mass="36495">MTKPRIYITRRLPEDVVAPYRKDLDIEMWSETDVPVDHTHLQKEAVTADGLVTMLTENVDEELLGKAENLKIVANLAVGYDNIDVQAAKRRDIQVTNTPDVLTDTTADLIFGLVLATARRLTEAERYIKEGKWENWSPLLMAGTDVHHKTMGIVGMGRIGKMIAKRARGFDMNVLYHNRSRDEEAEDQFNASYATFDDLLTKADYVVCMVPLTRETEGMFNKNTFRKMKNTAIFINGSRGQTVIEADLYEALIHEDIAGAGLDVFAEEPISKDHPLLQLDQVVALPHIGSASKETRYKMMDLCLENIDRYFKGKSVKTPVSNR</sequence>
<dbReference type="GO" id="GO:0016618">
    <property type="term" value="F:hydroxypyruvate reductase [NAD(P)H] activity"/>
    <property type="evidence" value="ECO:0007669"/>
    <property type="project" value="TreeGrafter"/>
</dbReference>
<accession>A0A838CVB5</accession>
<evidence type="ECO:0000313" key="7">
    <source>
        <dbReference type="Proteomes" id="UP000571017"/>
    </source>
</evidence>
<feature type="domain" description="D-isomer specific 2-hydroxyacid dehydrogenase NAD-binding" evidence="5">
    <location>
        <begin position="111"/>
        <end position="289"/>
    </location>
</feature>
<dbReference type="Proteomes" id="UP000571017">
    <property type="component" value="Unassembled WGS sequence"/>
</dbReference>
<protein>
    <submittedName>
        <fullName evidence="6">D-glycerate dehydrogenase</fullName>
    </submittedName>
</protein>
<name>A0A838CVB5_9BACI</name>
<dbReference type="GO" id="GO:0030267">
    <property type="term" value="F:glyoxylate reductase (NADPH) activity"/>
    <property type="evidence" value="ECO:0007669"/>
    <property type="project" value="TreeGrafter"/>
</dbReference>
<dbReference type="InterPro" id="IPR029752">
    <property type="entry name" value="D-isomer_DH_CS1"/>
</dbReference>
<comment type="similarity">
    <text evidence="1 3">Belongs to the D-isomer specific 2-hydroxyacid dehydrogenase family.</text>
</comment>
<dbReference type="InterPro" id="IPR050223">
    <property type="entry name" value="D-isomer_2-hydroxyacid_DH"/>
</dbReference>
<dbReference type="FunFam" id="3.40.50.720:FF:000462">
    <property type="entry name" value="Glyoxylate reductase (NADP+)"/>
    <property type="match status" value="1"/>
</dbReference>
<dbReference type="CDD" id="cd05301">
    <property type="entry name" value="GDH"/>
    <property type="match status" value="1"/>
</dbReference>
<gene>
    <name evidence="6" type="ORF">H0266_12730</name>
</gene>
<dbReference type="EMBL" id="JACEFG010000002">
    <property type="protein sequence ID" value="MBA2175759.1"/>
    <property type="molecule type" value="Genomic_DNA"/>
</dbReference>